<evidence type="ECO:0000256" key="1">
    <source>
        <dbReference type="ARBA" id="ARBA00022490"/>
    </source>
</evidence>
<dbReference type="InterPro" id="IPR036676">
    <property type="entry name" value="PurM-like_C_sf"/>
</dbReference>
<name>A0A1F6C8R5_HANXR</name>
<dbReference type="Gene3D" id="3.30.1280.10">
    <property type="entry name" value="Phosphoribosylformylglycinamidine synthase subunit PurS"/>
    <property type="match status" value="2"/>
</dbReference>
<dbReference type="Gene3D" id="3.30.1330.10">
    <property type="entry name" value="PurM-like, N-terminal domain"/>
    <property type="match status" value="2"/>
</dbReference>
<dbReference type="Gene3D" id="1.10.8.750">
    <property type="entry name" value="Phosphoribosylformylglycinamidine synthase, linker domain"/>
    <property type="match status" value="1"/>
</dbReference>
<feature type="binding site" evidence="8">
    <location>
        <position position="484"/>
    </location>
    <ligand>
        <name>Mg(2+)</name>
        <dbReference type="ChEBI" id="CHEBI:18420"/>
        <label>2</label>
    </ligand>
</feature>
<keyword evidence="3 8" id="KW-0479">Metal-binding</keyword>
<feature type="binding site" evidence="8">
    <location>
        <position position="456"/>
    </location>
    <ligand>
        <name>substrate</name>
    </ligand>
</feature>
<dbReference type="HAMAP" id="MF_00420">
    <property type="entry name" value="PurL_2"/>
    <property type="match status" value="1"/>
</dbReference>
<dbReference type="SUPFAM" id="SSF55326">
    <property type="entry name" value="PurM N-terminal domain-like"/>
    <property type="match status" value="2"/>
</dbReference>
<feature type="binding site" evidence="8">
    <location>
        <position position="756"/>
    </location>
    <ligand>
        <name>substrate</name>
    </ligand>
</feature>
<keyword evidence="2 8" id="KW-0436">Ligase</keyword>
<dbReference type="GO" id="GO:0004642">
    <property type="term" value="F:phosphoribosylformylglycinamidine synthase activity"/>
    <property type="evidence" value="ECO:0007669"/>
    <property type="project" value="UniProtKB-UniRule"/>
</dbReference>
<feature type="domain" description="Phosphoribosylformylglycinamidine synthase linker" evidence="11">
    <location>
        <begin position="193"/>
        <end position="242"/>
    </location>
</feature>
<dbReference type="UniPathway" id="UPA00074">
    <property type="reaction ID" value="UER00128"/>
</dbReference>
<dbReference type="GO" id="GO:0000287">
    <property type="term" value="F:magnesium ion binding"/>
    <property type="evidence" value="ECO:0007669"/>
    <property type="project" value="UniProtKB-UniRule"/>
</dbReference>
<dbReference type="Pfam" id="PF18072">
    <property type="entry name" value="FGAR-AT_linker"/>
    <property type="match status" value="1"/>
</dbReference>
<dbReference type="EMBL" id="MFKF01000375">
    <property type="protein sequence ID" value="OGG45452.1"/>
    <property type="molecule type" value="Genomic_DNA"/>
</dbReference>
<evidence type="ECO:0000259" key="11">
    <source>
        <dbReference type="Pfam" id="PF18072"/>
    </source>
</evidence>
<feature type="binding site" evidence="8">
    <location>
        <position position="716"/>
    </location>
    <ligand>
        <name>ATP</name>
        <dbReference type="ChEBI" id="CHEBI:30616"/>
    </ligand>
</feature>
<dbReference type="AlphaFoldDB" id="A0A1F6C8R5"/>
<feature type="domain" description="PurM-like C-terminal" evidence="10">
    <location>
        <begin position="796"/>
        <end position="939"/>
    </location>
</feature>
<proteinExistence type="inferred from homology"/>
<comment type="subcellular location">
    <subcellularLocation>
        <location evidence="8">Cytoplasm</location>
    </subcellularLocation>
</comment>
<comment type="pathway">
    <text evidence="8">Purine metabolism; IMP biosynthesis via de novo pathway; 5-amino-1-(5-phospho-D-ribosyl)imidazole from N(2)-formyl-N(1)-(5-phospho-D-ribosyl)glycinamide: step 1/2.</text>
</comment>
<evidence type="ECO:0000259" key="10">
    <source>
        <dbReference type="Pfam" id="PF02769"/>
    </source>
</evidence>
<accession>A0A1F6C8R5</accession>
<dbReference type="Pfam" id="PF02700">
    <property type="entry name" value="PurS"/>
    <property type="match status" value="1"/>
</dbReference>
<dbReference type="InterPro" id="IPR016188">
    <property type="entry name" value="PurM-like_N"/>
</dbReference>
<feature type="domain" description="PurM-like N-terminal" evidence="9">
    <location>
        <begin position="281"/>
        <end position="405"/>
    </location>
</feature>
<dbReference type="Proteomes" id="UP000178606">
    <property type="component" value="Unassembled WGS sequence"/>
</dbReference>
<dbReference type="CDD" id="cd02203">
    <property type="entry name" value="PurL_repeat1"/>
    <property type="match status" value="1"/>
</dbReference>
<dbReference type="GO" id="GO:0005737">
    <property type="term" value="C:cytoplasm"/>
    <property type="evidence" value="ECO:0007669"/>
    <property type="project" value="UniProtKB-SubCell"/>
</dbReference>
<dbReference type="Pfam" id="PF02769">
    <property type="entry name" value="AIRS_C"/>
    <property type="match status" value="2"/>
</dbReference>
<evidence type="ECO:0000313" key="13">
    <source>
        <dbReference type="Proteomes" id="UP000178606"/>
    </source>
</evidence>
<feature type="binding site" evidence="8">
    <location>
        <position position="297"/>
    </location>
    <ligand>
        <name>ATP</name>
        <dbReference type="ChEBI" id="CHEBI:30616"/>
    </ligand>
</feature>
<feature type="binding site" evidence="8">
    <location>
        <position position="323"/>
    </location>
    <ligand>
        <name>Mg(2+)</name>
        <dbReference type="ChEBI" id="CHEBI:18420"/>
        <label>2</label>
    </ligand>
</feature>
<feature type="active site" description="Proton acceptor" evidence="8">
    <location>
        <position position="301"/>
    </location>
</feature>
<feature type="binding site" evidence="8">
    <location>
        <position position="299"/>
    </location>
    <ligand>
        <name>Mg(2+)</name>
        <dbReference type="ChEBI" id="CHEBI:18420"/>
        <label>1</label>
    </ligand>
</feature>
<evidence type="ECO:0000256" key="8">
    <source>
        <dbReference type="HAMAP-Rule" id="MF_00420"/>
    </source>
</evidence>
<dbReference type="NCBIfam" id="TIGR01736">
    <property type="entry name" value="FGAM_synth_II"/>
    <property type="match status" value="1"/>
</dbReference>
<dbReference type="InterPro" id="IPR010918">
    <property type="entry name" value="PurM-like_C_dom"/>
</dbReference>
<feature type="binding site" evidence="8">
    <location>
        <position position="753"/>
    </location>
    <ligand>
        <name>ATP</name>
        <dbReference type="ChEBI" id="CHEBI:30616"/>
    </ligand>
</feature>
<evidence type="ECO:0000256" key="6">
    <source>
        <dbReference type="ARBA" id="ARBA00022840"/>
    </source>
</evidence>
<evidence type="ECO:0000313" key="12">
    <source>
        <dbReference type="EMBL" id="OGG45452.1"/>
    </source>
</evidence>
<feature type="domain" description="PurM-like N-terminal" evidence="9">
    <location>
        <begin position="657"/>
        <end position="766"/>
    </location>
</feature>
<keyword evidence="5 8" id="KW-0658">Purine biosynthesis</keyword>
<comment type="caution">
    <text evidence="12">The sequence shown here is derived from an EMBL/GenBank/DDBJ whole genome shotgun (WGS) entry which is preliminary data.</text>
</comment>
<dbReference type="EC" id="6.3.5.3" evidence="8"/>
<organism evidence="12 13">
    <name type="scientific">Handelsmanbacteria sp. (strain RIFCSPLOWO2_12_FULL_64_10)</name>
    <dbReference type="NCBI Taxonomy" id="1817868"/>
    <lineage>
        <taxon>Bacteria</taxon>
        <taxon>Candidatus Handelsmaniibacteriota</taxon>
    </lineage>
</organism>
<dbReference type="InterPro" id="IPR041609">
    <property type="entry name" value="PurL_linker"/>
</dbReference>
<dbReference type="SUPFAM" id="SSF56042">
    <property type="entry name" value="PurM C-terminal domain-like"/>
    <property type="match status" value="2"/>
</dbReference>
<feature type="active site" evidence="8">
    <location>
        <position position="238"/>
    </location>
</feature>
<comment type="function">
    <text evidence="8">Part of the phosphoribosylformylglycinamidine synthase complex involved in the purines biosynthetic pathway. Catalyzes the ATP-dependent conversion of formylglycinamide ribonucleotide (FGAR) and glutamine to yield formylglycinamidine ribonucleotide (FGAM) and glutamate. The FGAM synthase complex is composed of three subunits. PurQ produces an ammonia molecule by converting glutamine to glutamate. PurL transfers the ammonia molecule to FGAR to form FGAM in an ATP-dependent manner. PurS interacts with PurQ and PurL and is thought to assist in the transfer of the ammonia molecule from PurQ to PurL.</text>
</comment>
<keyword evidence="1 8" id="KW-0963">Cytoplasm</keyword>
<dbReference type="InterPro" id="IPR036921">
    <property type="entry name" value="PurM-like_N_sf"/>
</dbReference>
<dbReference type="InterPro" id="IPR003850">
    <property type="entry name" value="PurS"/>
</dbReference>
<evidence type="ECO:0000256" key="3">
    <source>
        <dbReference type="ARBA" id="ARBA00022723"/>
    </source>
</evidence>
<reference evidence="12 13" key="1">
    <citation type="journal article" date="2016" name="Nat. Commun.">
        <title>Thousands of microbial genomes shed light on interconnected biogeochemical processes in an aquifer system.</title>
        <authorList>
            <person name="Anantharaman K."/>
            <person name="Brown C.T."/>
            <person name="Hug L.A."/>
            <person name="Sharon I."/>
            <person name="Castelle C.J."/>
            <person name="Probst A.J."/>
            <person name="Thomas B.C."/>
            <person name="Singh A."/>
            <person name="Wilkins M.J."/>
            <person name="Karaoz U."/>
            <person name="Brodie E.L."/>
            <person name="Williams K.H."/>
            <person name="Hubbard S.S."/>
            <person name="Banfield J.F."/>
        </authorList>
    </citation>
    <scope>NUCLEOTIDE SEQUENCE [LARGE SCALE GENOMIC DNA]</scope>
    <source>
        <strain evidence="13">RIFCSPLOWO2_12_FULL_64_10</strain>
    </source>
</reference>
<dbReference type="PANTHER" id="PTHR43555:SF1">
    <property type="entry name" value="PHOSPHORIBOSYLFORMYLGLYCINAMIDINE SYNTHASE SUBUNIT PURL"/>
    <property type="match status" value="1"/>
</dbReference>
<keyword evidence="6 8" id="KW-0067">ATP-binding</keyword>
<comment type="catalytic activity">
    <reaction evidence="8">
        <text>N(2)-formyl-N(1)-(5-phospho-beta-D-ribosyl)glycinamide + L-glutamine + ATP + H2O = 2-formamido-N(1)-(5-O-phospho-beta-D-ribosyl)acetamidine + L-glutamate + ADP + phosphate + H(+)</text>
        <dbReference type="Rhea" id="RHEA:17129"/>
        <dbReference type="ChEBI" id="CHEBI:15377"/>
        <dbReference type="ChEBI" id="CHEBI:15378"/>
        <dbReference type="ChEBI" id="CHEBI:29985"/>
        <dbReference type="ChEBI" id="CHEBI:30616"/>
        <dbReference type="ChEBI" id="CHEBI:43474"/>
        <dbReference type="ChEBI" id="CHEBI:58359"/>
        <dbReference type="ChEBI" id="CHEBI:147286"/>
        <dbReference type="ChEBI" id="CHEBI:147287"/>
        <dbReference type="ChEBI" id="CHEBI:456216"/>
        <dbReference type="EC" id="6.3.5.3"/>
    </reaction>
</comment>
<feature type="domain" description="PurM-like C-terminal" evidence="10">
    <location>
        <begin position="416"/>
        <end position="570"/>
    </location>
</feature>
<gene>
    <name evidence="8" type="primary">purL</name>
    <name evidence="12" type="ORF">A3F84_26350</name>
</gene>
<dbReference type="CDD" id="cd02204">
    <property type="entry name" value="PurL_repeat2"/>
    <property type="match status" value="1"/>
</dbReference>
<dbReference type="GO" id="GO:0006189">
    <property type="term" value="P:'de novo' IMP biosynthetic process"/>
    <property type="evidence" value="ECO:0007669"/>
    <property type="project" value="UniProtKB-UniRule"/>
</dbReference>
<dbReference type="InterPro" id="IPR010074">
    <property type="entry name" value="PRibForGlyAmidine_synth_PurL"/>
</dbReference>
<comment type="caution">
    <text evidence="8">Lacks conserved residue(s) required for the propagation of feature annotation.</text>
</comment>
<comment type="similarity">
    <text evidence="8">Belongs to the FGAMS family.</text>
</comment>
<comment type="subunit">
    <text evidence="8">Monomer. Part of the FGAM synthase complex composed of 1 PurL, 1 PurQ and 2 PurS subunits.</text>
</comment>
<evidence type="ECO:0000256" key="2">
    <source>
        <dbReference type="ARBA" id="ARBA00022598"/>
    </source>
</evidence>
<dbReference type="Gene3D" id="3.90.650.10">
    <property type="entry name" value="PurM-like C-terminal domain"/>
    <property type="match status" value="2"/>
</dbReference>
<dbReference type="SUPFAM" id="SSF82697">
    <property type="entry name" value="PurS-like"/>
    <property type="match status" value="2"/>
</dbReference>
<feature type="binding site" evidence="8">
    <location>
        <position position="322"/>
    </location>
    <ligand>
        <name>substrate</name>
    </ligand>
</feature>
<keyword evidence="4 8" id="KW-0547">Nucleotide-binding</keyword>
<dbReference type="InterPro" id="IPR036604">
    <property type="entry name" value="PurS-like_sf"/>
</dbReference>
<dbReference type="GO" id="GO:0005524">
    <property type="term" value="F:ATP binding"/>
    <property type="evidence" value="ECO:0007669"/>
    <property type="project" value="UniProtKB-UniRule"/>
</dbReference>
<dbReference type="Pfam" id="PF00586">
    <property type="entry name" value="AIRS"/>
    <property type="match status" value="2"/>
</dbReference>
<protein>
    <recommendedName>
        <fullName evidence="8">Phosphoribosylformylglycinamidine synthase subunit PurL</fullName>
        <shortName evidence="8">FGAM synthase</shortName>
        <ecNumber evidence="8">6.3.5.3</ecNumber>
    </recommendedName>
    <alternativeName>
        <fullName evidence="8">Formylglycinamide ribonucleotide amidotransferase subunit II</fullName>
        <shortName evidence="8">FGAR amidotransferase II</shortName>
        <shortName evidence="8">FGAR-AT II</shortName>
    </alternativeName>
    <alternativeName>
        <fullName evidence="8">Glutamine amidotransferase PurL</fullName>
    </alternativeName>
    <alternativeName>
        <fullName evidence="8">Phosphoribosylformylglycinamidine synthase subunit II</fullName>
    </alternativeName>
</protein>
<evidence type="ECO:0000256" key="5">
    <source>
        <dbReference type="ARBA" id="ARBA00022755"/>
    </source>
</evidence>
<evidence type="ECO:0000259" key="9">
    <source>
        <dbReference type="Pfam" id="PF00586"/>
    </source>
</evidence>
<evidence type="ECO:0000256" key="7">
    <source>
        <dbReference type="ARBA" id="ARBA00022842"/>
    </source>
</evidence>
<keyword evidence="7 8" id="KW-0460">Magnesium</keyword>
<sequence>MSTPKAHDPAAPAAYRVAVGTKPGFRDPRGEAALAVLREAGLSGAVAVRFQAVYLLETPASPAEAARAARELLADPVLEESAVDGPVRPDEEGLPVLTVLRRPGVMDPVEASVREALLDLGVKALSVRTGRRYVVEGGVDPAVAEAAVARTLANEVIEEVHAGVDLPTRVPHPAPLAFRKVTVAMRGADDGGLERISRDGGLSLEVHEMRAIRGHFEGLGRDPTDAELETLAQTWSEHCVHKTFKGLIDFDGEEIDNLLRATVIRATRELNRPWCVSVFSDNAGVIAFDEAFDACFKVETHNHPSALEPYGGAGTGVGGVIRDILGTGLGARPIANTDVFCFGPLDLPASKLPRGCLHPKRVFKGVVAGVRDYGNRMGIPTLNGAICFDEGYIGNPLVYCGDVGLIPKGMSRKGARPGDLVVVVGGGTGRDGIHGATFSSDALTERSETASGGAVQIGNAITEKRVLDLLLQARDRGLYTAITDCGAGGLSSAVGEMGQEIGAVVELEKAPLKYSGLSYTEVWISEAQERMVLAVPPERAEALIALFRSEDVDATVIGRFTNDRRLRLFYQDHLVGELDMEFLHRGLPRLRRKATWRPPSFPEPDFGEPADLTPDLMRILGSPNVCSKEWVIRQYDHEVQGGSALKPLVGAHDDGPGDAAVLRPILTSKRGLAIANGINPRYGVVDPYPMAASAIDEAVRQVVAVGGSRERTALLDNFCWGNPDRPDRLGGLVRAAKACYEVAVGYGTPFISGKDSLNNEYVVDGESRPIPPTLLISAICVIEDVEKVVSMDLKAAGDLLYIVGLTKDELGGSHYYKIHGHLGNRVPQVDVAIGRRVLDAVHRAIEAGTVRACHDCSEGGIGVAIAEMAFAGAFGAEADLRQVPRSAEVTRSDRALFSESNTRFIVEVATERRAAFEAALGDVPFGQVGVVMEGRRFTVKGLDGRAVVDADIFDLKEAWQAPLRNP</sequence>
<evidence type="ECO:0000256" key="4">
    <source>
        <dbReference type="ARBA" id="ARBA00022741"/>
    </source>
</evidence>
<dbReference type="PANTHER" id="PTHR43555">
    <property type="entry name" value="PHOSPHORIBOSYLFORMYLGLYCINAMIDINE SYNTHASE SUBUNIT PURL"/>
    <property type="match status" value="1"/>
</dbReference>